<dbReference type="EMBL" id="CP059735">
    <property type="protein sequence ID" value="WDD97194.1"/>
    <property type="molecule type" value="Genomic_DNA"/>
</dbReference>
<keyword evidence="4" id="KW-1185">Reference proteome</keyword>
<evidence type="ECO:0000259" key="2">
    <source>
        <dbReference type="PROSITE" id="PS51833"/>
    </source>
</evidence>
<accession>A0AAF0C1Y8</accession>
<feature type="domain" description="EAL" evidence="1">
    <location>
        <begin position="1"/>
        <end position="205"/>
    </location>
</feature>
<sequence length="400" mass="45708">MNISMLARQPIYNHDNQLFAFELLYRSGNNQSAQVTNDFEATSKLLANLCMNSLDEEISANRPIFINVDLAFLTSESFFSVPPPNVVFEILETVQISEFSINCIRKLKQRGFTFALDDFELNGQHSKLFPYISYLKIDVQAESLDDVEQYLSHLNGHNFTLLAEKLEDEDCFNRCQQMGFELFQGYYLERPKIITGNKVTANKKVALQLISELSREDIDNDKIAELIATDPRLTFKLLKIVNCPLYPFKREIQNIHEAVVMLGVDIIKQWAQILTLVSESEQPIELFRTLLVRAKTCELYSKSIKHTNAKDAFTIGLFSGLGAVLNTKLETILKEIQLAAHVKAALLDHDNGEHNVLLLVKAYEKNIALKPTLSQDQQQDLVKHYWQAVKWTDTIMTLIT</sequence>
<dbReference type="PROSITE" id="PS50883">
    <property type="entry name" value="EAL"/>
    <property type="match status" value="1"/>
</dbReference>
<dbReference type="PROSITE" id="PS51833">
    <property type="entry name" value="HDOD"/>
    <property type="match status" value="1"/>
</dbReference>
<dbReference type="SMART" id="SM00052">
    <property type="entry name" value="EAL"/>
    <property type="match status" value="1"/>
</dbReference>
<feature type="domain" description="HDOD" evidence="2">
    <location>
        <begin position="199"/>
        <end position="387"/>
    </location>
</feature>
<dbReference type="InterPro" id="IPR035919">
    <property type="entry name" value="EAL_sf"/>
</dbReference>
<protein>
    <submittedName>
        <fullName evidence="3">HDOD domain-containing protein</fullName>
    </submittedName>
</protein>
<evidence type="ECO:0000313" key="4">
    <source>
        <dbReference type="Proteomes" id="UP000032568"/>
    </source>
</evidence>
<proteinExistence type="predicted"/>
<dbReference type="Gene3D" id="1.10.3210.10">
    <property type="entry name" value="Hypothetical protein af1432"/>
    <property type="match status" value="1"/>
</dbReference>
<dbReference type="Pfam" id="PF08668">
    <property type="entry name" value="HDOD"/>
    <property type="match status" value="1"/>
</dbReference>
<dbReference type="KEGG" id="tact:SG35_017835"/>
<dbReference type="InterPro" id="IPR013976">
    <property type="entry name" value="HDOD"/>
</dbReference>
<reference evidence="3 4" key="2">
    <citation type="journal article" date="2022" name="Mar. Drugs">
        <title>Bioassay-Guided Fractionation Leads to the Detection of Cholic Acid Generated by the Rare Thalassomonas sp.</title>
        <authorList>
            <person name="Pheiffer F."/>
            <person name="Schneider Y.K."/>
            <person name="Hansen E.H."/>
            <person name="Andersen J.H."/>
            <person name="Isaksson J."/>
            <person name="Busche T."/>
            <person name="R C."/>
            <person name="Kalinowski J."/>
            <person name="Zyl L.V."/>
            <person name="Trindade M."/>
        </authorList>
    </citation>
    <scope>NUCLEOTIDE SEQUENCE [LARGE SCALE GENOMIC DNA]</scope>
    <source>
        <strain evidence="3 4">A5K-106</strain>
    </source>
</reference>
<dbReference type="PANTHER" id="PTHR33525">
    <property type="match status" value="1"/>
</dbReference>
<dbReference type="SUPFAM" id="SSF141868">
    <property type="entry name" value="EAL domain-like"/>
    <property type="match status" value="1"/>
</dbReference>
<gene>
    <name evidence="3" type="ORF">SG35_017835</name>
</gene>
<organism evidence="3 4">
    <name type="scientific">Thalassomonas actiniarum</name>
    <dbReference type="NCBI Taxonomy" id="485447"/>
    <lineage>
        <taxon>Bacteria</taxon>
        <taxon>Pseudomonadati</taxon>
        <taxon>Pseudomonadota</taxon>
        <taxon>Gammaproteobacteria</taxon>
        <taxon>Alteromonadales</taxon>
        <taxon>Colwelliaceae</taxon>
        <taxon>Thalassomonas</taxon>
    </lineage>
</organism>
<dbReference type="PIRSF" id="PIRSF003180">
    <property type="entry name" value="DiGMPpdiest_YuxH"/>
    <property type="match status" value="1"/>
</dbReference>
<dbReference type="SUPFAM" id="SSF109604">
    <property type="entry name" value="HD-domain/PDEase-like"/>
    <property type="match status" value="1"/>
</dbReference>
<dbReference type="AlphaFoldDB" id="A0AAF0C1Y8"/>
<name>A0AAF0C1Y8_9GAMM</name>
<dbReference type="PANTHER" id="PTHR33525:SF4">
    <property type="entry name" value="CYCLIC DI-GMP PHOSPHODIESTERASE CDGJ"/>
    <property type="match status" value="1"/>
</dbReference>
<dbReference type="Proteomes" id="UP000032568">
    <property type="component" value="Chromosome"/>
</dbReference>
<dbReference type="Gene3D" id="3.20.20.450">
    <property type="entry name" value="EAL domain"/>
    <property type="match status" value="1"/>
</dbReference>
<reference evidence="3 4" key="1">
    <citation type="journal article" date="2015" name="Genome Announc.">
        <title>Draft Genome Sequences of Marine Isolates of Thalassomonas viridans and Thalassomonas actiniarum.</title>
        <authorList>
            <person name="Olonade I."/>
            <person name="van Zyl L.J."/>
            <person name="Trindade M."/>
        </authorList>
    </citation>
    <scope>NUCLEOTIDE SEQUENCE [LARGE SCALE GENOMIC DNA]</scope>
    <source>
        <strain evidence="3 4">A5K-106</strain>
    </source>
</reference>
<evidence type="ECO:0000259" key="1">
    <source>
        <dbReference type="PROSITE" id="PS50883"/>
    </source>
</evidence>
<dbReference type="InterPro" id="IPR052340">
    <property type="entry name" value="RNase_Y/CdgJ"/>
</dbReference>
<dbReference type="Pfam" id="PF00563">
    <property type="entry name" value="EAL"/>
    <property type="match status" value="1"/>
</dbReference>
<dbReference type="InterPro" id="IPR014408">
    <property type="entry name" value="dGMP_Pdiesterase_EAL/HD-GYP"/>
</dbReference>
<evidence type="ECO:0000313" key="3">
    <source>
        <dbReference type="EMBL" id="WDD97194.1"/>
    </source>
</evidence>
<dbReference type="InterPro" id="IPR001633">
    <property type="entry name" value="EAL_dom"/>
</dbReference>
<dbReference type="RefSeq" id="WP_152646683.1">
    <property type="nucleotide sequence ID" value="NZ_CP059735.1"/>
</dbReference>